<sequence length="247" mass="25836">MLTVIDDRSGAAMPVGEQPSRLVRLSVVPPSGGDAVRWQAVRVLLVADLARRVLEGLHGRQVRTTLVGSAEALAPAGDRLRALWIVPPDEVRAAPAGAELVVAAADPRQPGGIDLRGGVIGAGRPVLAVAPVADLDVDGADPTAVRLALLSRPRRETVAEVRLAAADRRLARWRAEVALAARQPSAPIPAPVLARIRDACDDDLDAVTLLRALDDLDGAVPAGARLETLLYVDRILALDLARGLTAG</sequence>
<reference evidence="1 2" key="1">
    <citation type="submission" date="2020-08" db="EMBL/GenBank/DDBJ databases">
        <title>Whole genome shotgun sequence of Actinocatenispora thailandica NBRC 105041.</title>
        <authorList>
            <person name="Komaki H."/>
            <person name="Tamura T."/>
        </authorList>
    </citation>
    <scope>NUCLEOTIDE SEQUENCE [LARGE SCALE GENOMIC DNA]</scope>
    <source>
        <strain evidence="1 2">NBRC 105041</strain>
    </source>
</reference>
<dbReference type="EMBL" id="AP023355">
    <property type="protein sequence ID" value="BCJ34230.1"/>
    <property type="molecule type" value="Genomic_DNA"/>
</dbReference>
<dbReference type="KEGG" id="atl:Athai_17330"/>
<name>A0A7R7DM63_9ACTN</name>
<dbReference type="Proteomes" id="UP000611640">
    <property type="component" value="Chromosome"/>
</dbReference>
<dbReference type="RefSeq" id="WP_203960984.1">
    <property type="nucleotide sequence ID" value="NZ_AP023355.1"/>
</dbReference>
<gene>
    <name evidence="1" type="ORF">Athai_17330</name>
</gene>
<evidence type="ECO:0000313" key="1">
    <source>
        <dbReference type="EMBL" id="BCJ34230.1"/>
    </source>
</evidence>
<protein>
    <recommendedName>
        <fullName evidence="3">Cysteinyl-tRNA synthetase</fullName>
    </recommendedName>
</protein>
<keyword evidence="2" id="KW-1185">Reference proteome</keyword>
<accession>A0A7R7DM63</accession>
<evidence type="ECO:0008006" key="3">
    <source>
        <dbReference type="Google" id="ProtNLM"/>
    </source>
</evidence>
<evidence type="ECO:0000313" key="2">
    <source>
        <dbReference type="Proteomes" id="UP000611640"/>
    </source>
</evidence>
<dbReference type="Gene3D" id="1.20.120.640">
    <property type="entry name" value="Anticodon-binding domain of a subclass of class I aminoacyl-tRNA synthetases"/>
    <property type="match status" value="1"/>
</dbReference>
<dbReference type="AlphaFoldDB" id="A0A7R7DM63"/>
<organism evidence="1 2">
    <name type="scientific">Actinocatenispora thailandica</name>
    <dbReference type="NCBI Taxonomy" id="227318"/>
    <lineage>
        <taxon>Bacteria</taxon>
        <taxon>Bacillati</taxon>
        <taxon>Actinomycetota</taxon>
        <taxon>Actinomycetes</taxon>
        <taxon>Micromonosporales</taxon>
        <taxon>Micromonosporaceae</taxon>
        <taxon>Actinocatenispora</taxon>
    </lineage>
</organism>
<proteinExistence type="predicted"/>